<name>Q0RW95_RHOJR</name>
<organism evidence="2 3">
    <name type="scientific">Rhodococcus jostii (strain RHA1)</name>
    <dbReference type="NCBI Taxonomy" id="101510"/>
    <lineage>
        <taxon>Bacteria</taxon>
        <taxon>Bacillati</taxon>
        <taxon>Actinomycetota</taxon>
        <taxon>Actinomycetes</taxon>
        <taxon>Mycobacteriales</taxon>
        <taxon>Nocardiaceae</taxon>
        <taxon>Rhodococcus</taxon>
    </lineage>
</organism>
<geneLocation type="plasmid" evidence="2 3">
    <name>pRHL2</name>
</geneLocation>
<evidence type="ECO:0000313" key="2">
    <source>
        <dbReference type="EMBL" id="ABH00441.1"/>
    </source>
</evidence>
<feature type="transmembrane region" description="Helical" evidence="1">
    <location>
        <begin position="65"/>
        <end position="84"/>
    </location>
</feature>
<feature type="transmembrane region" description="Helical" evidence="1">
    <location>
        <begin position="9"/>
        <end position="29"/>
    </location>
</feature>
<protein>
    <submittedName>
        <fullName evidence="2">Uncharacterized protein</fullName>
    </submittedName>
</protein>
<dbReference type="Proteomes" id="UP000008710">
    <property type="component" value="Plasmid pRHL2"/>
</dbReference>
<keyword evidence="2" id="KW-0614">Plasmid</keyword>
<accession>Q0RW95</accession>
<keyword evidence="1" id="KW-0472">Membrane</keyword>
<keyword evidence="1" id="KW-1133">Transmembrane helix</keyword>
<proteinExistence type="predicted"/>
<sequence length="93" mass="9963">MARHHGPRGAYVLATSTIRAGMVGAVGALELETTLGGQEEWQIAAYLPLVLLGVLPLAPREGIMGIVRLLGTYAVLFGTTLTIGPRRLRERPE</sequence>
<dbReference type="EMBL" id="CP000433">
    <property type="protein sequence ID" value="ABH00441.1"/>
    <property type="molecule type" value="Genomic_DNA"/>
</dbReference>
<feature type="transmembrane region" description="Helical" evidence="1">
    <location>
        <begin position="41"/>
        <end position="58"/>
    </location>
</feature>
<dbReference type="HOGENOM" id="CLU_2397647_0_0_11"/>
<dbReference type="KEGG" id="rha:RHA1_ro10248"/>
<dbReference type="RefSeq" id="WP_011600084.1">
    <property type="nucleotide sequence ID" value="NC_008270.1"/>
</dbReference>
<gene>
    <name evidence="2" type="ordered locus">RHA1_ro10248</name>
</gene>
<evidence type="ECO:0000256" key="1">
    <source>
        <dbReference type="SAM" id="Phobius"/>
    </source>
</evidence>
<dbReference type="AlphaFoldDB" id="Q0RW95"/>
<reference evidence="3" key="1">
    <citation type="journal article" date="2006" name="Proc. Natl. Acad. Sci. U.S.A.">
        <title>The complete genome of Rhodococcus sp. RHA1 provides insights into a catabolic powerhouse.</title>
        <authorList>
            <person name="McLeod M.P."/>
            <person name="Warren R.L."/>
            <person name="Hsiao W.W.L."/>
            <person name="Araki N."/>
            <person name="Myhre M."/>
            <person name="Fernandes C."/>
            <person name="Miyazawa D."/>
            <person name="Wong W."/>
            <person name="Lillquist A.L."/>
            <person name="Wang D."/>
            <person name="Dosanjh M."/>
            <person name="Hara H."/>
            <person name="Petrescu A."/>
            <person name="Morin R.D."/>
            <person name="Yang G."/>
            <person name="Stott J.M."/>
            <person name="Schein J.E."/>
            <person name="Shin H."/>
            <person name="Smailus D."/>
            <person name="Siddiqui A.S."/>
            <person name="Marra M.A."/>
            <person name="Jones S.J.M."/>
            <person name="Holt R."/>
            <person name="Brinkman F.S.L."/>
            <person name="Miyauchi K."/>
            <person name="Fukuda M."/>
            <person name="Davies J.E."/>
            <person name="Mohn W.W."/>
            <person name="Eltis L.D."/>
        </authorList>
    </citation>
    <scope>NUCLEOTIDE SEQUENCE [LARGE SCALE GENOMIC DNA]</scope>
    <source>
        <strain evidence="3">RHA1</strain>
    </source>
</reference>
<keyword evidence="1" id="KW-0812">Transmembrane</keyword>
<evidence type="ECO:0000313" key="3">
    <source>
        <dbReference type="Proteomes" id="UP000008710"/>
    </source>
</evidence>